<accession>A0A1E1KDT9</accession>
<name>A0A1E1KDT9_9HELO</name>
<reference evidence="2" key="1">
    <citation type="submission" date="2016-03" db="EMBL/GenBank/DDBJ databases">
        <authorList>
            <person name="Guldener U."/>
        </authorList>
    </citation>
    <scope>NUCLEOTIDE SEQUENCE [LARGE SCALE GENOMIC DNA]</scope>
    <source>
        <strain evidence="2">04CH-RAC-A.6.1</strain>
    </source>
</reference>
<protein>
    <submittedName>
        <fullName evidence="1">Uncharacterized protein</fullName>
    </submittedName>
</protein>
<evidence type="ECO:0000313" key="1">
    <source>
        <dbReference type="EMBL" id="CZS96217.1"/>
    </source>
</evidence>
<sequence>MSSPASSPSAIPSRSLPSGLQVRCVAELSQRRLLQNSPIEKEDYVAHSLSQEFRIQAKGPKYRF</sequence>
<organism evidence="1 2">
    <name type="scientific">Rhynchosporium agropyri</name>
    <dbReference type="NCBI Taxonomy" id="914238"/>
    <lineage>
        <taxon>Eukaryota</taxon>
        <taxon>Fungi</taxon>
        <taxon>Dikarya</taxon>
        <taxon>Ascomycota</taxon>
        <taxon>Pezizomycotina</taxon>
        <taxon>Leotiomycetes</taxon>
        <taxon>Helotiales</taxon>
        <taxon>Ploettnerulaceae</taxon>
        <taxon>Rhynchosporium</taxon>
    </lineage>
</organism>
<proteinExistence type="predicted"/>
<gene>
    <name evidence="1" type="ORF">RAG0_05613</name>
</gene>
<dbReference type="AlphaFoldDB" id="A0A1E1KDT9"/>
<dbReference type="EMBL" id="FJUX01000026">
    <property type="protein sequence ID" value="CZS96217.1"/>
    <property type="molecule type" value="Genomic_DNA"/>
</dbReference>
<evidence type="ECO:0000313" key="2">
    <source>
        <dbReference type="Proteomes" id="UP000178912"/>
    </source>
</evidence>
<dbReference type="Proteomes" id="UP000178912">
    <property type="component" value="Unassembled WGS sequence"/>
</dbReference>
<keyword evidence="2" id="KW-1185">Reference proteome</keyword>